<keyword evidence="4" id="KW-0472">Membrane</keyword>
<dbReference type="GO" id="GO:0006935">
    <property type="term" value="P:chemotaxis"/>
    <property type="evidence" value="ECO:0007669"/>
    <property type="project" value="InterPro"/>
</dbReference>
<feature type="domain" description="Methyl-accepting transducer" evidence="5">
    <location>
        <begin position="271"/>
        <end position="514"/>
    </location>
</feature>
<evidence type="ECO:0000256" key="2">
    <source>
        <dbReference type="ARBA" id="ARBA00029447"/>
    </source>
</evidence>
<dbReference type="CDD" id="cd06225">
    <property type="entry name" value="HAMP"/>
    <property type="match status" value="1"/>
</dbReference>
<dbReference type="GO" id="GO:0016020">
    <property type="term" value="C:membrane"/>
    <property type="evidence" value="ECO:0007669"/>
    <property type="project" value="InterPro"/>
</dbReference>
<evidence type="ECO:0000259" key="5">
    <source>
        <dbReference type="PROSITE" id="PS50111"/>
    </source>
</evidence>
<name>A0A0L6ZBM6_9CLOT</name>
<accession>A0A0L6ZBM6</accession>
<dbReference type="InterPro" id="IPR004090">
    <property type="entry name" value="Chemotax_Me-accpt_rcpt"/>
</dbReference>
<dbReference type="AlphaFoldDB" id="A0A0L6ZBM6"/>
<dbReference type="GO" id="GO:0004888">
    <property type="term" value="F:transmembrane signaling receptor activity"/>
    <property type="evidence" value="ECO:0007669"/>
    <property type="project" value="InterPro"/>
</dbReference>
<keyword evidence="8" id="KW-1185">Reference proteome</keyword>
<evidence type="ECO:0000313" key="7">
    <source>
        <dbReference type="EMBL" id="KOA20389.1"/>
    </source>
</evidence>
<keyword evidence="1 3" id="KW-0807">Transducer</keyword>
<dbReference type="SMART" id="SM00283">
    <property type="entry name" value="MA"/>
    <property type="match status" value="1"/>
</dbReference>
<dbReference type="SUPFAM" id="SSF58104">
    <property type="entry name" value="Methyl-accepting chemotaxis protein (MCP) signaling domain"/>
    <property type="match status" value="1"/>
</dbReference>
<dbReference type="PANTHER" id="PTHR32089:SF112">
    <property type="entry name" value="LYSOZYME-LIKE PROTEIN-RELATED"/>
    <property type="match status" value="1"/>
</dbReference>
<evidence type="ECO:0000259" key="6">
    <source>
        <dbReference type="PROSITE" id="PS50885"/>
    </source>
</evidence>
<dbReference type="Pfam" id="PF12729">
    <property type="entry name" value="4HB_MCP_1"/>
    <property type="match status" value="1"/>
</dbReference>
<organism evidence="7 8">
    <name type="scientific">Clostridium homopropionicum DSM 5847</name>
    <dbReference type="NCBI Taxonomy" id="1121318"/>
    <lineage>
        <taxon>Bacteria</taxon>
        <taxon>Bacillati</taxon>
        <taxon>Bacillota</taxon>
        <taxon>Clostridia</taxon>
        <taxon>Eubacteriales</taxon>
        <taxon>Clostridiaceae</taxon>
        <taxon>Clostridium</taxon>
    </lineage>
</organism>
<evidence type="ECO:0000256" key="3">
    <source>
        <dbReference type="PROSITE-ProRule" id="PRU00284"/>
    </source>
</evidence>
<feature type="transmembrane region" description="Helical" evidence="4">
    <location>
        <begin position="183"/>
        <end position="205"/>
    </location>
</feature>
<dbReference type="RefSeq" id="WP_052220787.1">
    <property type="nucleotide sequence ID" value="NZ_LHUR01000015.1"/>
</dbReference>
<proteinExistence type="inferred from homology"/>
<dbReference type="CDD" id="cd11386">
    <property type="entry name" value="MCP_signal"/>
    <property type="match status" value="1"/>
</dbReference>
<comment type="caution">
    <text evidence="7">The sequence shown here is derived from an EMBL/GenBank/DDBJ whole genome shotgun (WGS) entry which is preliminary data.</text>
</comment>
<dbReference type="PATRIC" id="fig|1121318.3.peg.1218"/>
<dbReference type="STRING" id="36844.SAMN04488501_11543"/>
<dbReference type="PROSITE" id="PS50885">
    <property type="entry name" value="HAMP"/>
    <property type="match status" value="1"/>
</dbReference>
<evidence type="ECO:0000256" key="1">
    <source>
        <dbReference type="ARBA" id="ARBA00023224"/>
    </source>
</evidence>
<dbReference type="Pfam" id="PF00672">
    <property type="entry name" value="HAMP"/>
    <property type="match status" value="1"/>
</dbReference>
<keyword evidence="4" id="KW-0812">Transmembrane</keyword>
<dbReference type="InterPro" id="IPR004089">
    <property type="entry name" value="MCPsignal_dom"/>
</dbReference>
<dbReference type="PROSITE" id="PS50111">
    <property type="entry name" value="CHEMOTAXIS_TRANSDUC_2"/>
    <property type="match status" value="1"/>
</dbReference>
<dbReference type="PRINTS" id="PR00260">
    <property type="entry name" value="CHEMTRNSDUCR"/>
</dbReference>
<evidence type="ECO:0000313" key="8">
    <source>
        <dbReference type="Proteomes" id="UP000037043"/>
    </source>
</evidence>
<dbReference type="EMBL" id="LHUR01000015">
    <property type="protein sequence ID" value="KOA20389.1"/>
    <property type="molecule type" value="Genomic_DNA"/>
</dbReference>
<dbReference type="InterPro" id="IPR024478">
    <property type="entry name" value="HlyB_4HB_MCP"/>
</dbReference>
<dbReference type="Proteomes" id="UP000037043">
    <property type="component" value="Unassembled WGS sequence"/>
</dbReference>
<gene>
    <name evidence="7" type="primary">mcpB_1</name>
    <name evidence="7" type="ORF">CLHOM_12080</name>
</gene>
<dbReference type="InterPro" id="IPR003660">
    <property type="entry name" value="HAMP_dom"/>
</dbReference>
<sequence length="565" mass="62421">MDSIRKKLFLAFGITTFLIFLLGSVGIYQLSEINQNVEKMYHDQVKGINFIKDAQYYIAIVQRSEKNVILSPTIAEKKEHASHLEEYYSKGIIENLNEFKSMSHESDNKQIDSLLEDIIKVKKQQLEAIDKSMSFKYSEAYEISKDNSAKFSTIEKTIDEIAEHKLEEAKQKYDSSVLIYERVIILVIIFTAVALIISIILAVTISSSIVKPLKKSVNFAKDLAKGNLTDRLNVKATDEIGVLVNALNNTGMKLKDIVTQIKLTSNEVALGSEQLASAMHNTSNTTTEIGEKVSNSSDNIQDIVSAVEEINKSIQAISASSNKVSIFAEETKTNSFALKDYADKGRRSVETAALAMSDIQTSTAQVKGVIYELDVLSNKIESITSLITNIANQTNMLALNAAIEAARSGEHGKGFSVVADQVKKLAEESASAANSIENMIIEIQSKTEVAVNSISLTEDKVKEGIAVSMDTKNQIKLVIDNMNILIEKIEEISSQTVEQAKQSSNISENMHGIVVNTQNLFSTTQEINANIEEQTYVIKEVSSTSKTLSTMTENLNSMVEYFKVI</sequence>
<feature type="domain" description="HAMP" evidence="6">
    <location>
        <begin position="207"/>
        <end position="259"/>
    </location>
</feature>
<dbReference type="Pfam" id="PF00015">
    <property type="entry name" value="MCPsignal"/>
    <property type="match status" value="1"/>
</dbReference>
<reference evidence="8" key="1">
    <citation type="submission" date="2015-08" db="EMBL/GenBank/DDBJ databases">
        <title>Genome sequence of the strict anaerobe Clostridium homopropionicum LuHBu1 (DSM 5847T).</title>
        <authorList>
            <person name="Poehlein A."/>
            <person name="Beck M."/>
            <person name="Schiel-Bengelsdorf B."/>
            <person name="Bengelsdorf F.R."/>
            <person name="Daniel R."/>
            <person name="Duerre P."/>
        </authorList>
    </citation>
    <scope>NUCLEOTIDE SEQUENCE [LARGE SCALE GENOMIC DNA]</scope>
    <source>
        <strain evidence="8">DSM 5847</strain>
    </source>
</reference>
<dbReference type="SMART" id="SM00304">
    <property type="entry name" value="HAMP"/>
    <property type="match status" value="1"/>
</dbReference>
<comment type="similarity">
    <text evidence="2">Belongs to the methyl-accepting chemotaxis (MCP) protein family.</text>
</comment>
<protein>
    <submittedName>
        <fullName evidence="7">Methyl-accepting chemotaxis protein McpB</fullName>
    </submittedName>
</protein>
<dbReference type="Gene3D" id="1.10.287.950">
    <property type="entry name" value="Methyl-accepting chemotaxis protein"/>
    <property type="match status" value="1"/>
</dbReference>
<dbReference type="GO" id="GO:0007165">
    <property type="term" value="P:signal transduction"/>
    <property type="evidence" value="ECO:0007669"/>
    <property type="project" value="UniProtKB-KW"/>
</dbReference>
<dbReference type="PANTHER" id="PTHR32089">
    <property type="entry name" value="METHYL-ACCEPTING CHEMOTAXIS PROTEIN MCPB"/>
    <property type="match status" value="1"/>
</dbReference>
<evidence type="ECO:0000256" key="4">
    <source>
        <dbReference type="SAM" id="Phobius"/>
    </source>
</evidence>
<keyword evidence="4" id="KW-1133">Transmembrane helix</keyword>